<evidence type="ECO:0000256" key="2">
    <source>
        <dbReference type="ARBA" id="ARBA00023125"/>
    </source>
</evidence>
<gene>
    <name evidence="5" type="ORF">GDR74_09520</name>
</gene>
<keyword evidence="2" id="KW-0238">DNA-binding</keyword>
<keyword evidence="6" id="KW-1185">Reference proteome</keyword>
<dbReference type="AlphaFoldDB" id="A0A5P9JXH3"/>
<evidence type="ECO:0000313" key="5">
    <source>
        <dbReference type="EMBL" id="QFU16448.1"/>
    </source>
</evidence>
<dbReference type="Pfam" id="PF01638">
    <property type="entry name" value="HxlR"/>
    <property type="match status" value="1"/>
</dbReference>
<keyword evidence="3" id="KW-0804">Transcription</keyword>
<dbReference type="GO" id="GO:0003677">
    <property type="term" value="F:DNA binding"/>
    <property type="evidence" value="ECO:0007669"/>
    <property type="project" value="UniProtKB-KW"/>
</dbReference>
<reference evidence="5 6" key="1">
    <citation type="submission" date="2019-10" db="EMBL/GenBank/DDBJ databases">
        <title>Isolation, Identification of Microvirga thermotolerans HR1, a novel thermophilic bacterium and Comparative Genomics of the genus Microvirga.</title>
        <authorList>
            <person name="Li J."/>
            <person name="Zhang W."/>
            <person name="Lin M."/>
            <person name="Wang J."/>
        </authorList>
    </citation>
    <scope>NUCLEOTIDE SEQUENCE [LARGE SCALE GENOMIC DNA]</scope>
    <source>
        <strain evidence="5 6">HR1</strain>
    </source>
</reference>
<dbReference type="InterPro" id="IPR036390">
    <property type="entry name" value="WH_DNA-bd_sf"/>
</dbReference>
<sequence length="259" mass="29212">MPSSSVSELARGRHLCSPLRMAEGGYSQFCPVAKGAEIVATRWTPLVLRELMFGEMSFNDIHRGVPRMSRALLSERLRQLESDGIVAKVPREGNPDKGHLWKLTEAGEALREVIESLGRWGLAHGRRRVTGDDYDSTVLMWALRRRVDREALPARRVVVRFDLSGIPHCRTGRRLHWLVLQRDLVDVCLKDPGYPVDCIVSGGIATLVDVYLGHLNWREATHRALAVEGPRDVAGNLDRWLRLDRVVGRDLPIVPPRAR</sequence>
<evidence type="ECO:0000259" key="4">
    <source>
        <dbReference type="PROSITE" id="PS51118"/>
    </source>
</evidence>
<organism evidence="5 6">
    <name type="scientific">Microvirga thermotolerans</name>
    <dbReference type="NCBI Taxonomy" id="2651334"/>
    <lineage>
        <taxon>Bacteria</taxon>
        <taxon>Pseudomonadati</taxon>
        <taxon>Pseudomonadota</taxon>
        <taxon>Alphaproteobacteria</taxon>
        <taxon>Hyphomicrobiales</taxon>
        <taxon>Methylobacteriaceae</taxon>
        <taxon>Microvirga</taxon>
    </lineage>
</organism>
<dbReference type="PANTHER" id="PTHR33204">
    <property type="entry name" value="TRANSCRIPTIONAL REGULATOR, MARR FAMILY"/>
    <property type="match status" value="1"/>
</dbReference>
<evidence type="ECO:0000313" key="6">
    <source>
        <dbReference type="Proteomes" id="UP000325614"/>
    </source>
</evidence>
<evidence type="ECO:0000256" key="1">
    <source>
        <dbReference type="ARBA" id="ARBA00023015"/>
    </source>
</evidence>
<accession>A0A5P9JXH3</accession>
<dbReference type="EMBL" id="CP045423">
    <property type="protein sequence ID" value="QFU16448.1"/>
    <property type="molecule type" value="Genomic_DNA"/>
</dbReference>
<dbReference type="Gene3D" id="1.10.10.10">
    <property type="entry name" value="Winged helix-like DNA-binding domain superfamily/Winged helix DNA-binding domain"/>
    <property type="match status" value="1"/>
</dbReference>
<dbReference type="InterPro" id="IPR036388">
    <property type="entry name" value="WH-like_DNA-bd_sf"/>
</dbReference>
<dbReference type="InterPro" id="IPR002577">
    <property type="entry name" value="HTH_HxlR"/>
</dbReference>
<dbReference type="PROSITE" id="PS51118">
    <property type="entry name" value="HTH_HXLR"/>
    <property type="match status" value="1"/>
</dbReference>
<proteinExistence type="predicted"/>
<evidence type="ECO:0000256" key="3">
    <source>
        <dbReference type="ARBA" id="ARBA00023163"/>
    </source>
</evidence>
<name>A0A5P9JXH3_9HYPH</name>
<dbReference type="Proteomes" id="UP000325614">
    <property type="component" value="Chromosome"/>
</dbReference>
<protein>
    <submittedName>
        <fullName evidence="5">Transcriptional regulator</fullName>
    </submittedName>
</protein>
<dbReference type="KEGG" id="mico:GDR74_09520"/>
<dbReference type="SUPFAM" id="SSF46785">
    <property type="entry name" value="Winged helix' DNA-binding domain"/>
    <property type="match status" value="1"/>
</dbReference>
<keyword evidence="1" id="KW-0805">Transcription regulation</keyword>
<dbReference type="PANTHER" id="PTHR33204:SF18">
    <property type="entry name" value="TRANSCRIPTIONAL REGULATORY PROTEIN"/>
    <property type="match status" value="1"/>
</dbReference>
<feature type="domain" description="HTH hxlR-type" evidence="4">
    <location>
        <begin position="30"/>
        <end position="129"/>
    </location>
</feature>